<accession>A0AA88MWW3</accession>
<proteinExistence type="predicted"/>
<evidence type="ECO:0000313" key="2">
    <source>
        <dbReference type="Proteomes" id="UP001187415"/>
    </source>
</evidence>
<gene>
    <name evidence="1" type="ORF">Q5P01_009793</name>
</gene>
<name>A0AA88MWW3_CHASR</name>
<dbReference type="EMBL" id="JAUPFM010000007">
    <property type="protein sequence ID" value="KAK2846794.1"/>
    <property type="molecule type" value="Genomic_DNA"/>
</dbReference>
<dbReference type="Proteomes" id="UP001187415">
    <property type="component" value="Unassembled WGS sequence"/>
</dbReference>
<sequence length="91" mass="9992">MQRHHARTAAARVWTSTVLNSVEIKHGAVNKSYLNCAPRQQENIFGLLSLSCCILTVPEEGLMLTRTLLNPLGHFSHLSQFSCVSTPIGTS</sequence>
<organism evidence="1 2">
    <name type="scientific">Channa striata</name>
    <name type="common">Snakehead murrel</name>
    <name type="synonym">Ophicephalus striatus</name>
    <dbReference type="NCBI Taxonomy" id="64152"/>
    <lineage>
        <taxon>Eukaryota</taxon>
        <taxon>Metazoa</taxon>
        <taxon>Chordata</taxon>
        <taxon>Craniata</taxon>
        <taxon>Vertebrata</taxon>
        <taxon>Euteleostomi</taxon>
        <taxon>Actinopterygii</taxon>
        <taxon>Neopterygii</taxon>
        <taxon>Teleostei</taxon>
        <taxon>Neoteleostei</taxon>
        <taxon>Acanthomorphata</taxon>
        <taxon>Anabantaria</taxon>
        <taxon>Anabantiformes</taxon>
        <taxon>Channoidei</taxon>
        <taxon>Channidae</taxon>
        <taxon>Channa</taxon>
    </lineage>
</organism>
<comment type="caution">
    <text evidence="1">The sequence shown here is derived from an EMBL/GenBank/DDBJ whole genome shotgun (WGS) entry which is preliminary data.</text>
</comment>
<reference evidence="1" key="1">
    <citation type="submission" date="2023-07" db="EMBL/GenBank/DDBJ databases">
        <title>Chromosome-level Genome Assembly of Striped Snakehead (Channa striata).</title>
        <authorList>
            <person name="Liu H."/>
        </authorList>
    </citation>
    <scope>NUCLEOTIDE SEQUENCE</scope>
    <source>
        <strain evidence="1">Gz</strain>
        <tissue evidence="1">Muscle</tissue>
    </source>
</reference>
<protein>
    <submittedName>
        <fullName evidence="1">Uncharacterized protein</fullName>
    </submittedName>
</protein>
<dbReference type="AlphaFoldDB" id="A0AA88MWW3"/>
<keyword evidence="2" id="KW-1185">Reference proteome</keyword>
<evidence type="ECO:0000313" key="1">
    <source>
        <dbReference type="EMBL" id="KAK2846794.1"/>
    </source>
</evidence>